<dbReference type="PANTHER" id="PTHR48078:SF14">
    <property type="entry name" value="L-SERINE AMMONIA-LYASE"/>
    <property type="match status" value="1"/>
</dbReference>
<dbReference type="GO" id="GO:0004794">
    <property type="term" value="F:threonine deaminase activity"/>
    <property type="evidence" value="ECO:0007669"/>
    <property type="project" value="TreeGrafter"/>
</dbReference>
<evidence type="ECO:0000259" key="6">
    <source>
        <dbReference type="Pfam" id="PF00291"/>
    </source>
</evidence>
<sequence length="258" mass="27036">MKGSFKVRGIVNQFANIPAELINNKKSLVSMSAGNYGKAFAFATKKQNLAATLCMPESAPISRAKLIESLGVQVERMPTSMLKDAVDRHVAVDGMHFLHPFDDLHLIAGFASVGLEILEEIPEPDVVIVCCGGGGLLSGVSAALKLRGNDKTRIYGVEPEGAPTMYLSKQQGHAVSVKTTNTIAAGLAPPYAGKKHLSSCAGSSEDIFPCWSVVEPSGAAAFAALQANKVPDVVPGSNVVVMVTGGNITPEEMCNLIS</sequence>
<dbReference type="GO" id="GO:0006565">
    <property type="term" value="P:L-serine catabolic process"/>
    <property type="evidence" value="ECO:0007669"/>
    <property type="project" value="TreeGrafter"/>
</dbReference>
<evidence type="ECO:0000256" key="1">
    <source>
        <dbReference type="ARBA" id="ARBA00001933"/>
    </source>
</evidence>
<dbReference type="Pfam" id="PF00291">
    <property type="entry name" value="PALP"/>
    <property type="match status" value="1"/>
</dbReference>
<protein>
    <recommendedName>
        <fullName evidence="4">L-serine deaminase</fullName>
    </recommendedName>
    <alternativeName>
        <fullName evidence="5">L-threonine dehydratase</fullName>
    </alternativeName>
</protein>
<organism evidence="7 8">
    <name type="scientific">Desmophyllum pertusum</name>
    <dbReference type="NCBI Taxonomy" id="174260"/>
    <lineage>
        <taxon>Eukaryota</taxon>
        <taxon>Metazoa</taxon>
        <taxon>Cnidaria</taxon>
        <taxon>Anthozoa</taxon>
        <taxon>Hexacorallia</taxon>
        <taxon>Scleractinia</taxon>
        <taxon>Caryophylliina</taxon>
        <taxon>Caryophylliidae</taxon>
        <taxon>Desmophyllum</taxon>
    </lineage>
</organism>
<dbReference type="GO" id="GO:0016846">
    <property type="term" value="F:carbon-sulfur lyase activity"/>
    <property type="evidence" value="ECO:0007669"/>
    <property type="project" value="UniProtKB-ARBA"/>
</dbReference>
<dbReference type="InterPro" id="IPR050147">
    <property type="entry name" value="Ser/Thr_Dehydratase"/>
</dbReference>
<dbReference type="AlphaFoldDB" id="A0A9W9YMM9"/>
<reference evidence="7" key="1">
    <citation type="submission" date="2023-01" db="EMBL/GenBank/DDBJ databases">
        <title>Genome assembly of the deep-sea coral Lophelia pertusa.</title>
        <authorList>
            <person name="Herrera S."/>
            <person name="Cordes E."/>
        </authorList>
    </citation>
    <scope>NUCLEOTIDE SEQUENCE</scope>
    <source>
        <strain evidence="7">USNM1676648</strain>
        <tissue evidence="7">Polyp</tissue>
    </source>
</reference>
<dbReference type="InterPro" id="IPR036052">
    <property type="entry name" value="TrpB-like_PALP_sf"/>
</dbReference>
<evidence type="ECO:0000256" key="3">
    <source>
        <dbReference type="ARBA" id="ARBA00023239"/>
    </source>
</evidence>
<dbReference type="GO" id="GO:0006567">
    <property type="term" value="P:L-threonine catabolic process"/>
    <property type="evidence" value="ECO:0007669"/>
    <property type="project" value="TreeGrafter"/>
</dbReference>
<proteinExistence type="predicted"/>
<dbReference type="Gene3D" id="3.40.50.1100">
    <property type="match status" value="3"/>
</dbReference>
<dbReference type="EMBL" id="MU827335">
    <property type="protein sequence ID" value="KAJ7353968.1"/>
    <property type="molecule type" value="Genomic_DNA"/>
</dbReference>
<dbReference type="GO" id="GO:0009097">
    <property type="term" value="P:isoleucine biosynthetic process"/>
    <property type="evidence" value="ECO:0007669"/>
    <property type="project" value="TreeGrafter"/>
</dbReference>
<evidence type="ECO:0000256" key="5">
    <source>
        <dbReference type="ARBA" id="ARBA00042605"/>
    </source>
</evidence>
<keyword evidence="3" id="KW-0456">Lyase</keyword>
<gene>
    <name evidence="7" type="ORF">OS493_030811</name>
</gene>
<comment type="caution">
    <text evidence="7">The sequence shown here is derived from an EMBL/GenBank/DDBJ whole genome shotgun (WGS) entry which is preliminary data.</text>
</comment>
<dbReference type="SUPFAM" id="SSF53686">
    <property type="entry name" value="Tryptophan synthase beta subunit-like PLP-dependent enzymes"/>
    <property type="match status" value="1"/>
</dbReference>
<dbReference type="InterPro" id="IPR001926">
    <property type="entry name" value="TrpB-like_PALP"/>
</dbReference>
<comment type="cofactor">
    <cofactor evidence="1">
        <name>pyridoxal 5'-phosphate</name>
        <dbReference type="ChEBI" id="CHEBI:597326"/>
    </cofactor>
</comment>
<dbReference type="Proteomes" id="UP001163046">
    <property type="component" value="Unassembled WGS sequence"/>
</dbReference>
<evidence type="ECO:0000256" key="4">
    <source>
        <dbReference type="ARBA" id="ARBA00041766"/>
    </source>
</evidence>
<keyword evidence="8" id="KW-1185">Reference proteome</keyword>
<keyword evidence="2" id="KW-0663">Pyridoxal phosphate</keyword>
<accession>A0A9W9YMM9</accession>
<dbReference type="GO" id="GO:0003941">
    <property type="term" value="F:L-serine ammonia-lyase activity"/>
    <property type="evidence" value="ECO:0007669"/>
    <property type="project" value="TreeGrafter"/>
</dbReference>
<dbReference type="OrthoDB" id="4418812at2759"/>
<feature type="domain" description="Tryptophan synthase beta chain-like PALP" evidence="6">
    <location>
        <begin position="3"/>
        <end position="201"/>
    </location>
</feature>
<evidence type="ECO:0000313" key="7">
    <source>
        <dbReference type="EMBL" id="KAJ7353968.1"/>
    </source>
</evidence>
<evidence type="ECO:0000256" key="2">
    <source>
        <dbReference type="ARBA" id="ARBA00022898"/>
    </source>
</evidence>
<name>A0A9W9YMM9_9CNID</name>
<dbReference type="PANTHER" id="PTHR48078">
    <property type="entry name" value="THREONINE DEHYDRATASE, MITOCHONDRIAL-RELATED"/>
    <property type="match status" value="1"/>
</dbReference>
<evidence type="ECO:0000313" key="8">
    <source>
        <dbReference type="Proteomes" id="UP001163046"/>
    </source>
</evidence>